<evidence type="ECO:0000313" key="3">
    <source>
        <dbReference type="EMBL" id="KAE9266462.1"/>
    </source>
</evidence>
<gene>
    <name evidence="3" type="ORF">PF001_g30470</name>
    <name evidence="2" type="ORF">PF008_g33392</name>
</gene>
<proteinExistence type="predicted"/>
<dbReference type="EMBL" id="QXGE01005847">
    <property type="protein sequence ID" value="KAE9266462.1"/>
    <property type="molecule type" value="Genomic_DNA"/>
</dbReference>
<reference evidence="3 4" key="1">
    <citation type="submission" date="2018-08" db="EMBL/GenBank/DDBJ databases">
        <title>Genomic investigation of the strawberry pathogen Phytophthora fragariae indicates pathogenicity is determined by transcriptional variation in three key races.</title>
        <authorList>
            <person name="Adams T.M."/>
            <person name="Armitage A.D."/>
            <person name="Sobczyk M.K."/>
            <person name="Bates H.J."/>
            <person name="Dunwell J.M."/>
            <person name="Nellist C.F."/>
            <person name="Harrison R.J."/>
        </authorList>
    </citation>
    <scope>NUCLEOTIDE SEQUENCE [LARGE SCALE GENOMIC DNA]</scope>
    <source>
        <strain evidence="3 4">A4</strain>
        <strain evidence="2 5">NOV-77</strain>
    </source>
</reference>
<accession>A0A6A4B1U3</accession>
<dbReference type="AlphaFoldDB" id="A0A6A4B1U3"/>
<feature type="region of interest" description="Disordered" evidence="1">
    <location>
        <begin position="44"/>
        <end position="66"/>
    </location>
</feature>
<protein>
    <submittedName>
        <fullName evidence="3">Uncharacterized protein</fullName>
    </submittedName>
</protein>
<organism evidence="3 4">
    <name type="scientific">Phytophthora fragariae</name>
    <dbReference type="NCBI Taxonomy" id="53985"/>
    <lineage>
        <taxon>Eukaryota</taxon>
        <taxon>Sar</taxon>
        <taxon>Stramenopiles</taxon>
        <taxon>Oomycota</taxon>
        <taxon>Peronosporomycetes</taxon>
        <taxon>Peronosporales</taxon>
        <taxon>Peronosporaceae</taxon>
        <taxon>Phytophthora</taxon>
    </lineage>
</organism>
<evidence type="ECO:0000256" key="1">
    <source>
        <dbReference type="SAM" id="MobiDB-lite"/>
    </source>
</evidence>
<dbReference type="EMBL" id="QXFY01012341">
    <property type="protein sequence ID" value="KAE9259331.1"/>
    <property type="molecule type" value="Genomic_DNA"/>
</dbReference>
<sequence>MFGLAVANTAFDCTDSCLAFLAALSFANASARCSDVAVGHSSSQCGPRHTKHPSRGGARTFFTPAG</sequence>
<evidence type="ECO:0000313" key="5">
    <source>
        <dbReference type="Proteomes" id="UP000486351"/>
    </source>
</evidence>
<evidence type="ECO:0000313" key="4">
    <source>
        <dbReference type="Proteomes" id="UP000437068"/>
    </source>
</evidence>
<evidence type="ECO:0000313" key="2">
    <source>
        <dbReference type="EMBL" id="KAE9259331.1"/>
    </source>
</evidence>
<comment type="caution">
    <text evidence="3">The sequence shown here is derived from an EMBL/GenBank/DDBJ whole genome shotgun (WGS) entry which is preliminary data.</text>
</comment>
<name>A0A6A4B1U3_9STRA</name>
<dbReference type="Proteomes" id="UP000437068">
    <property type="component" value="Unassembled WGS sequence"/>
</dbReference>
<dbReference type="Proteomes" id="UP000486351">
    <property type="component" value="Unassembled WGS sequence"/>
</dbReference>